<sequence length="585" mass="66996">MTGPTNNNTTLTKNMAGMSDLPDELLALIAEYLSTSLRDIHTCVFLNHTLSSFFISCLWRNIDILHCYPKEPKLYHFGRFARFKAASIDTGGLARNGRFIRTLRGVSADWLPFFGPNICPFLECVEIDGYNDHQEDKESTMKGMKKGRVALAAFLGQHTSGTLRKLSLARNILWCRTEEQYLALMRVIPQSVEELRLYQWDGNCSGDEDTGNSGWGQYIDIEDVQNFQYEYPRLRAAAAAATTALIPEPTSTIRKDRKDILPNIKKLVLEYSIIDGIGLDRLLSWIPGLESLAIYGSSIPHVFDFTRTLRDSCPLLTALNISSTNNNKGMASLPGLAYPVLLCASLRGWRTLALSSDKPVNAMTLWQASLFHHVNTLETLYLEGFHTNTDDDDTFMGQLLGSSPRLKHFIVAHSKDYGMTWSKISETSDWVCRDLEVFRVPFIYLGYTFDDGEERNRFQQQLYRQLARLTNLKELVFGEMEDDELFLDNGDGYGGQRQPQYHQPIISDNIHPQDFLVNDFYSPEMTLESGMGVLKDLKQLRRVGLKGVQPHAFLKSEEDRVWVKENWPLLQQEYRNDFWKVFRRW</sequence>
<dbReference type="AlphaFoldDB" id="A0A197KFA1"/>
<dbReference type="SUPFAM" id="SSF52047">
    <property type="entry name" value="RNI-like"/>
    <property type="match status" value="1"/>
</dbReference>
<dbReference type="OrthoDB" id="2385155at2759"/>
<organism evidence="1 2">
    <name type="scientific">Linnemannia elongata AG-77</name>
    <dbReference type="NCBI Taxonomy" id="1314771"/>
    <lineage>
        <taxon>Eukaryota</taxon>
        <taxon>Fungi</taxon>
        <taxon>Fungi incertae sedis</taxon>
        <taxon>Mucoromycota</taxon>
        <taxon>Mortierellomycotina</taxon>
        <taxon>Mortierellomycetes</taxon>
        <taxon>Mortierellales</taxon>
        <taxon>Mortierellaceae</taxon>
        <taxon>Linnemannia</taxon>
    </lineage>
</organism>
<dbReference type="EMBL" id="KV442015">
    <property type="protein sequence ID" value="OAQ35059.1"/>
    <property type="molecule type" value="Genomic_DNA"/>
</dbReference>
<dbReference type="SUPFAM" id="SSF81383">
    <property type="entry name" value="F-box domain"/>
    <property type="match status" value="1"/>
</dbReference>
<name>A0A197KFA1_9FUNG</name>
<protein>
    <recommendedName>
        <fullName evidence="3">F-box domain-containing protein</fullName>
    </recommendedName>
</protein>
<gene>
    <name evidence="1" type="ORF">K457DRAFT_132938</name>
</gene>
<dbReference type="Gene3D" id="3.80.10.10">
    <property type="entry name" value="Ribonuclease Inhibitor"/>
    <property type="match status" value="1"/>
</dbReference>
<evidence type="ECO:0000313" key="1">
    <source>
        <dbReference type="EMBL" id="OAQ35059.1"/>
    </source>
</evidence>
<reference evidence="1 2" key="1">
    <citation type="submission" date="2016-05" db="EMBL/GenBank/DDBJ databases">
        <title>Genome sequencing reveals origins of a unique bacterial endosymbiosis in the earliest lineages of terrestrial Fungi.</title>
        <authorList>
            <consortium name="DOE Joint Genome Institute"/>
            <person name="Uehling J."/>
            <person name="Gryganskyi A."/>
            <person name="Hameed K."/>
            <person name="Tschaplinski T."/>
            <person name="Misztal P."/>
            <person name="Wu S."/>
            <person name="Desiro A."/>
            <person name="Vande Pol N."/>
            <person name="Du Z.-Y."/>
            <person name="Zienkiewicz A."/>
            <person name="Zienkiewicz K."/>
            <person name="Morin E."/>
            <person name="Tisserant E."/>
            <person name="Splivallo R."/>
            <person name="Hainaut M."/>
            <person name="Henrissat B."/>
            <person name="Ohm R."/>
            <person name="Kuo A."/>
            <person name="Yan J."/>
            <person name="Lipzen A."/>
            <person name="Nolan M."/>
            <person name="Labutti K."/>
            <person name="Barry K."/>
            <person name="Goldstein A."/>
            <person name="Labbe J."/>
            <person name="Schadt C."/>
            <person name="Tuskan G."/>
            <person name="Grigoriev I."/>
            <person name="Martin F."/>
            <person name="Vilgalys R."/>
            <person name="Bonito G."/>
        </authorList>
    </citation>
    <scope>NUCLEOTIDE SEQUENCE [LARGE SCALE GENOMIC DNA]</scope>
    <source>
        <strain evidence="1 2">AG-77</strain>
    </source>
</reference>
<dbReference type="InterPro" id="IPR036047">
    <property type="entry name" value="F-box-like_dom_sf"/>
</dbReference>
<proteinExistence type="predicted"/>
<keyword evidence="2" id="KW-1185">Reference proteome</keyword>
<dbReference type="Proteomes" id="UP000078512">
    <property type="component" value="Unassembled WGS sequence"/>
</dbReference>
<evidence type="ECO:0000313" key="2">
    <source>
        <dbReference type="Proteomes" id="UP000078512"/>
    </source>
</evidence>
<evidence type="ECO:0008006" key="3">
    <source>
        <dbReference type="Google" id="ProtNLM"/>
    </source>
</evidence>
<accession>A0A197KFA1</accession>
<dbReference type="InterPro" id="IPR032675">
    <property type="entry name" value="LRR_dom_sf"/>
</dbReference>